<evidence type="ECO:0000313" key="3">
    <source>
        <dbReference type="Proteomes" id="UP000178558"/>
    </source>
</evidence>
<organism evidence="2 3">
    <name type="scientific">Candidatus Roizmanbacteria bacterium RIFCSPLOWO2_01_FULL_40_42</name>
    <dbReference type="NCBI Taxonomy" id="1802066"/>
    <lineage>
        <taxon>Bacteria</taxon>
        <taxon>Candidatus Roizmaniibacteriota</taxon>
    </lineage>
</organism>
<dbReference type="EMBL" id="MGAQ01000015">
    <property type="protein sequence ID" value="OGK50554.1"/>
    <property type="molecule type" value="Genomic_DNA"/>
</dbReference>
<dbReference type="AlphaFoldDB" id="A0A1F7J4L7"/>
<keyword evidence="1" id="KW-1133">Transmembrane helix</keyword>
<evidence type="ECO:0008006" key="4">
    <source>
        <dbReference type="Google" id="ProtNLM"/>
    </source>
</evidence>
<name>A0A1F7J4L7_9BACT</name>
<feature type="transmembrane region" description="Helical" evidence="1">
    <location>
        <begin position="6"/>
        <end position="27"/>
    </location>
</feature>
<dbReference type="Proteomes" id="UP000178558">
    <property type="component" value="Unassembled WGS sequence"/>
</dbReference>
<dbReference type="Gene3D" id="2.60.40.10">
    <property type="entry name" value="Immunoglobulins"/>
    <property type="match status" value="1"/>
</dbReference>
<evidence type="ECO:0000256" key="1">
    <source>
        <dbReference type="SAM" id="Phobius"/>
    </source>
</evidence>
<evidence type="ECO:0000313" key="2">
    <source>
        <dbReference type="EMBL" id="OGK50554.1"/>
    </source>
</evidence>
<dbReference type="InterPro" id="IPR013783">
    <property type="entry name" value="Ig-like_fold"/>
</dbReference>
<comment type="caution">
    <text evidence="2">The sequence shown here is derived from an EMBL/GenBank/DDBJ whole genome shotgun (WGS) entry which is preliminary data.</text>
</comment>
<gene>
    <name evidence="2" type="ORF">A3B50_02110</name>
</gene>
<sequence length="142" mass="15542">MKKEVGIAIFFGVLLGLIVAVVIISRIRLLENQKVKLPSNVQISPAVKNLNSQVQTLEVTEPKDQAVVSKNSVKVKGKTVKGSLVIIQTPIKDIVVNSKEESFSADVPLALGENIITIASYPKGSQQRSQEKVVKVYYLDEQ</sequence>
<proteinExistence type="predicted"/>
<accession>A0A1F7J4L7</accession>
<keyword evidence="1" id="KW-0812">Transmembrane</keyword>
<protein>
    <recommendedName>
        <fullName evidence="4">Bacterial Ig domain-containing protein</fullName>
    </recommendedName>
</protein>
<keyword evidence="1" id="KW-0472">Membrane</keyword>
<reference evidence="2 3" key="1">
    <citation type="journal article" date="2016" name="Nat. Commun.">
        <title>Thousands of microbial genomes shed light on interconnected biogeochemical processes in an aquifer system.</title>
        <authorList>
            <person name="Anantharaman K."/>
            <person name="Brown C.T."/>
            <person name="Hug L.A."/>
            <person name="Sharon I."/>
            <person name="Castelle C.J."/>
            <person name="Probst A.J."/>
            <person name="Thomas B.C."/>
            <person name="Singh A."/>
            <person name="Wilkins M.J."/>
            <person name="Karaoz U."/>
            <person name="Brodie E.L."/>
            <person name="Williams K.H."/>
            <person name="Hubbard S.S."/>
            <person name="Banfield J.F."/>
        </authorList>
    </citation>
    <scope>NUCLEOTIDE SEQUENCE [LARGE SCALE GENOMIC DNA]</scope>
</reference>